<evidence type="ECO:0000256" key="9">
    <source>
        <dbReference type="PIRSR" id="PIRSR633697-1"/>
    </source>
</evidence>
<evidence type="ECO:0000313" key="13">
    <source>
        <dbReference type="Proteomes" id="UP000327118"/>
    </source>
</evidence>
<dbReference type="InterPro" id="IPR033697">
    <property type="entry name" value="Ribonuclease_T2_eukaryotic"/>
</dbReference>
<keyword evidence="4" id="KW-0255">Endonuclease</keyword>
<dbReference type="AlphaFoldDB" id="A0A5N6Z1Q5"/>
<keyword evidence="7" id="KW-0325">Glycoprotein</keyword>
<dbReference type="PROSITE" id="PS00531">
    <property type="entry name" value="RNASE_T2_2"/>
    <property type="match status" value="1"/>
</dbReference>
<protein>
    <recommendedName>
        <fullName evidence="2">ribonuclease T2</fullName>
        <ecNumber evidence="2">4.6.1.19</ecNumber>
    </recommendedName>
</protein>
<dbReference type="InterPro" id="IPR033130">
    <property type="entry name" value="RNase_T2_His_AS_2"/>
</dbReference>
<dbReference type="GO" id="GO:0016787">
    <property type="term" value="F:hydrolase activity"/>
    <property type="evidence" value="ECO:0007669"/>
    <property type="project" value="UniProtKB-KW"/>
</dbReference>
<dbReference type="GO" id="GO:0033897">
    <property type="term" value="F:ribonuclease T2 activity"/>
    <property type="evidence" value="ECO:0007669"/>
    <property type="project" value="UniProtKB-EC"/>
</dbReference>
<dbReference type="InterPro" id="IPR001568">
    <property type="entry name" value="RNase_T2-like"/>
</dbReference>
<reference evidence="13" key="1">
    <citation type="submission" date="2019-04" db="EMBL/GenBank/DDBJ databases">
        <title>Friends and foes A comparative genomics studyof 23 Aspergillus species from section Flavi.</title>
        <authorList>
            <consortium name="DOE Joint Genome Institute"/>
            <person name="Kjaerbolling I."/>
            <person name="Vesth T."/>
            <person name="Frisvad J.C."/>
            <person name="Nybo J.L."/>
            <person name="Theobald S."/>
            <person name="Kildgaard S."/>
            <person name="Isbrandt T."/>
            <person name="Kuo A."/>
            <person name="Sato A."/>
            <person name="Lyhne E.K."/>
            <person name="Kogle M.E."/>
            <person name="Wiebenga A."/>
            <person name="Kun R.S."/>
            <person name="Lubbers R.J."/>
            <person name="Makela M.R."/>
            <person name="Barry K."/>
            <person name="Chovatia M."/>
            <person name="Clum A."/>
            <person name="Daum C."/>
            <person name="Haridas S."/>
            <person name="He G."/>
            <person name="LaButti K."/>
            <person name="Lipzen A."/>
            <person name="Mondo S."/>
            <person name="Riley R."/>
            <person name="Salamov A."/>
            <person name="Simmons B.A."/>
            <person name="Magnuson J.K."/>
            <person name="Henrissat B."/>
            <person name="Mortensen U.H."/>
            <person name="Larsen T.O."/>
            <person name="Devries R.P."/>
            <person name="Grigoriev I.V."/>
            <person name="Machida M."/>
            <person name="Baker S.E."/>
            <person name="Andersen M.R."/>
        </authorList>
    </citation>
    <scope>NUCLEOTIDE SEQUENCE [LARGE SCALE GENOMIC DNA]</scope>
    <source>
        <strain evidence="13">CBS 553.77</strain>
    </source>
</reference>
<evidence type="ECO:0000256" key="2">
    <source>
        <dbReference type="ARBA" id="ARBA00012571"/>
    </source>
</evidence>
<dbReference type="OrthoDB" id="435754at2759"/>
<keyword evidence="13" id="KW-1185">Reference proteome</keyword>
<evidence type="ECO:0000256" key="7">
    <source>
        <dbReference type="ARBA" id="ARBA00023180"/>
    </source>
</evidence>
<gene>
    <name evidence="12" type="ORF">BDV28DRAFT_29735</name>
</gene>
<dbReference type="EC" id="4.6.1.19" evidence="2"/>
<dbReference type="CDD" id="cd01061">
    <property type="entry name" value="RNase_T2_euk"/>
    <property type="match status" value="1"/>
</dbReference>
<evidence type="ECO:0000256" key="4">
    <source>
        <dbReference type="ARBA" id="ARBA00022759"/>
    </source>
</evidence>
<organism evidence="12 13">
    <name type="scientific">Aspergillus coremiiformis</name>
    <dbReference type="NCBI Taxonomy" id="138285"/>
    <lineage>
        <taxon>Eukaryota</taxon>
        <taxon>Fungi</taxon>
        <taxon>Dikarya</taxon>
        <taxon>Ascomycota</taxon>
        <taxon>Pezizomycotina</taxon>
        <taxon>Eurotiomycetes</taxon>
        <taxon>Eurotiomycetidae</taxon>
        <taxon>Eurotiales</taxon>
        <taxon>Aspergillaceae</taxon>
        <taxon>Aspergillus</taxon>
        <taxon>Aspergillus subgen. Circumdati</taxon>
    </lineage>
</organism>
<keyword evidence="5" id="KW-0378">Hydrolase</keyword>
<name>A0A5N6Z1Q5_9EURO</name>
<dbReference type="FunFam" id="3.90.730.10:FF:000004">
    <property type="entry name" value="Ribonuclease T2-like"/>
    <property type="match status" value="1"/>
</dbReference>
<accession>A0A5N6Z1Q5</accession>
<dbReference type="GO" id="GO:0006401">
    <property type="term" value="P:RNA catabolic process"/>
    <property type="evidence" value="ECO:0007669"/>
    <property type="project" value="TreeGrafter"/>
</dbReference>
<feature type="active site" evidence="9">
    <location>
        <position position="79"/>
    </location>
</feature>
<dbReference type="InterPro" id="IPR018188">
    <property type="entry name" value="RNase_T2_His_AS_1"/>
</dbReference>
<keyword evidence="3" id="KW-0540">Nuclease</keyword>
<dbReference type="SUPFAM" id="SSF55895">
    <property type="entry name" value="Ribonuclease Rh-like"/>
    <property type="match status" value="1"/>
</dbReference>
<dbReference type="PANTHER" id="PTHR11240">
    <property type="entry name" value="RIBONUCLEASE T2"/>
    <property type="match status" value="1"/>
</dbReference>
<dbReference type="Pfam" id="PF00445">
    <property type="entry name" value="Ribonuclease_T2"/>
    <property type="match status" value="1"/>
</dbReference>
<keyword evidence="8" id="KW-0456">Lyase</keyword>
<dbReference type="PANTHER" id="PTHR11240:SF79">
    <property type="entry name" value="RIBONUCLEASE T2"/>
    <property type="match status" value="1"/>
</dbReference>
<evidence type="ECO:0000256" key="11">
    <source>
        <dbReference type="SAM" id="SignalP"/>
    </source>
</evidence>
<comment type="similarity">
    <text evidence="1 10">Belongs to the RNase T2 family.</text>
</comment>
<sequence>MPFVPSLSAMGIFALSAMQLTAGAVLHLESCPANIPFSCQNTTAVADSCCFNSPGGALLLTQFWDTDPPSGPTNSWTLHGLWPDNCDGSYGQFCDKSREFSNITAILQDQGRTRLLSYMKKYWPDYQGNDEEFWAHEWNKHGTCINTITPSCYEDYTPQKEVGDYLEKAVTLFKGLDSYKALAKAGITPNSSKTYERSEIESALARIHGGHKPYIGCNHGALNEIWYFFNVKGNAITGKYQAVDPLTSPGCPSSGIKYLSKLRKHNASTPALRFRRDKANQSVRLW</sequence>
<dbReference type="EMBL" id="ML739199">
    <property type="protein sequence ID" value="KAE8350886.1"/>
    <property type="molecule type" value="Genomic_DNA"/>
</dbReference>
<feature type="active site" evidence="9">
    <location>
        <position position="141"/>
    </location>
</feature>
<dbReference type="Gene3D" id="3.90.730.10">
    <property type="entry name" value="Ribonuclease T2-like"/>
    <property type="match status" value="1"/>
</dbReference>
<evidence type="ECO:0000256" key="3">
    <source>
        <dbReference type="ARBA" id="ARBA00022722"/>
    </source>
</evidence>
<keyword evidence="6" id="KW-1015">Disulfide bond</keyword>
<dbReference type="GO" id="GO:0003723">
    <property type="term" value="F:RNA binding"/>
    <property type="evidence" value="ECO:0007669"/>
    <property type="project" value="InterPro"/>
</dbReference>
<dbReference type="InterPro" id="IPR036430">
    <property type="entry name" value="RNase_T2-like_sf"/>
</dbReference>
<dbReference type="PROSITE" id="PS00530">
    <property type="entry name" value="RNASE_T2_1"/>
    <property type="match status" value="1"/>
</dbReference>
<feature type="signal peptide" evidence="11">
    <location>
        <begin position="1"/>
        <end position="23"/>
    </location>
</feature>
<feature type="chain" id="PRO_5024969047" description="ribonuclease T2" evidence="11">
    <location>
        <begin position="24"/>
        <end position="286"/>
    </location>
</feature>
<evidence type="ECO:0000313" key="12">
    <source>
        <dbReference type="EMBL" id="KAE8350886.1"/>
    </source>
</evidence>
<evidence type="ECO:0000256" key="1">
    <source>
        <dbReference type="ARBA" id="ARBA00007469"/>
    </source>
</evidence>
<proteinExistence type="inferred from homology"/>
<evidence type="ECO:0000256" key="10">
    <source>
        <dbReference type="RuleBase" id="RU004328"/>
    </source>
</evidence>
<evidence type="ECO:0000256" key="8">
    <source>
        <dbReference type="ARBA" id="ARBA00023239"/>
    </source>
</evidence>
<keyword evidence="11" id="KW-0732">Signal</keyword>
<dbReference type="Proteomes" id="UP000327118">
    <property type="component" value="Unassembled WGS sequence"/>
</dbReference>
<evidence type="ECO:0000256" key="5">
    <source>
        <dbReference type="ARBA" id="ARBA00022801"/>
    </source>
</evidence>
<evidence type="ECO:0000256" key="6">
    <source>
        <dbReference type="ARBA" id="ARBA00023157"/>
    </source>
</evidence>
<dbReference type="GO" id="GO:0005576">
    <property type="term" value="C:extracellular region"/>
    <property type="evidence" value="ECO:0007669"/>
    <property type="project" value="TreeGrafter"/>
</dbReference>
<feature type="active site" evidence="9">
    <location>
        <position position="137"/>
    </location>
</feature>